<dbReference type="EMBL" id="ML208994">
    <property type="protein sequence ID" value="TFK59379.1"/>
    <property type="molecule type" value="Genomic_DNA"/>
</dbReference>
<dbReference type="Proteomes" id="UP000308600">
    <property type="component" value="Unassembled WGS sequence"/>
</dbReference>
<sequence length="370" mass="40831">MSTASTLDSAPRKFGEVTGWEKFQIPLTLLTMPPILLWSVLTKPFVPTNHAKSFKRLLVDTALRVLLTSLNGAQLQYLTGSSSQAIYKKWTKANDLPRITEDIGEDAHLMWVGPKRTDKVILWLHGGAFLFPVSEHGISLWRYVQDQLKTRDQDVGLVILAYTLVPNGQFPLQLKQACKAVEHLLASGVKPENLQIVGDSAGGNLIIQLLSHLLHPLDDVPPLQLPGPIRGAYLMSPWSRIRTKVGNQFDGIDTLHSKHAGKWGQEVAAGVPESKMIYLEGANVPASWFQGISSVVSRVLITAGGVELLKNDIEEFNDLFSKHHERTEFVIQEGGVHDDPVNDFAFAGSNPKVGDLTPIIIDWLGDGFEE</sequence>
<gene>
    <name evidence="1" type="ORF">BDN72DRAFT_851313</name>
</gene>
<proteinExistence type="predicted"/>
<evidence type="ECO:0000313" key="1">
    <source>
        <dbReference type="EMBL" id="TFK59379.1"/>
    </source>
</evidence>
<accession>A0ACD3A166</accession>
<reference evidence="1 2" key="1">
    <citation type="journal article" date="2019" name="Nat. Ecol. Evol.">
        <title>Megaphylogeny resolves global patterns of mushroom evolution.</title>
        <authorList>
            <person name="Varga T."/>
            <person name="Krizsan K."/>
            <person name="Foldi C."/>
            <person name="Dima B."/>
            <person name="Sanchez-Garcia M."/>
            <person name="Sanchez-Ramirez S."/>
            <person name="Szollosi G.J."/>
            <person name="Szarkandi J.G."/>
            <person name="Papp V."/>
            <person name="Albert L."/>
            <person name="Andreopoulos W."/>
            <person name="Angelini C."/>
            <person name="Antonin V."/>
            <person name="Barry K.W."/>
            <person name="Bougher N.L."/>
            <person name="Buchanan P."/>
            <person name="Buyck B."/>
            <person name="Bense V."/>
            <person name="Catcheside P."/>
            <person name="Chovatia M."/>
            <person name="Cooper J."/>
            <person name="Damon W."/>
            <person name="Desjardin D."/>
            <person name="Finy P."/>
            <person name="Geml J."/>
            <person name="Haridas S."/>
            <person name="Hughes K."/>
            <person name="Justo A."/>
            <person name="Karasinski D."/>
            <person name="Kautmanova I."/>
            <person name="Kiss B."/>
            <person name="Kocsube S."/>
            <person name="Kotiranta H."/>
            <person name="LaButti K.M."/>
            <person name="Lechner B.E."/>
            <person name="Liimatainen K."/>
            <person name="Lipzen A."/>
            <person name="Lukacs Z."/>
            <person name="Mihaltcheva S."/>
            <person name="Morgado L.N."/>
            <person name="Niskanen T."/>
            <person name="Noordeloos M.E."/>
            <person name="Ohm R.A."/>
            <person name="Ortiz-Santana B."/>
            <person name="Ovrebo C."/>
            <person name="Racz N."/>
            <person name="Riley R."/>
            <person name="Savchenko A."/>
            <person name="Shiryaev A."/>
            <person name="Soop K."/>
            <person name="Spirin V."/>
            <person name="Szebenyi C."/>
            <person name="Tomsovsky M."/>
            <person name="Tulloss R.E."/>
            <person name="Uehling J."/>
            <person name="Grigoriev I.V."/>
            <person name="Vagvolgyi C."/>
            <person name="Papp T."/>
            <person name="Martin F.M."/>
            <person name="Miettinen O."/>
            <person name="Hibbett D.S."/>
            <person name="Nagy L.G."/>
        </authorList>
    </citation>
    <scope>NUCLEOTIDE SEQUENCE [LARGE SCALE GENOMIC DNA]</scope>
    <source>
        <strain evidence="1 2">NL-1719</strain>
    </source>
</reference>
<organism evidence="1 2">
    <name type="scientific">Pluteus cervinus</name>
    <dbReference type="NCBI Taxonomy" id="181527"/>
    <lineage>
        <taxon>Eukaryota</taxon>
        <taxon>Fungi</taxon>
        <taxon>Dikarya</taxon>
        <taxon>Basidiomycota</taxon>
        <taxon>Agaricomycotina</taxon>
        <taxon>Agaricomycetes</taxon>
        <taxon>Agaricomycetidae</taxon>
        <taxon>Agaricales</taxon>
        <taxon>Pluteineae</taxon>
        <taxon>Pluteaceae</taxon>
        <taxon>Pluteus</taxon>
    </lineage>
</organism>
<name>A0ACD3A166_9AGAR</name>
<protein>
    <submittedName>
        <fullName evidence="1">Alpha/beta-hydrolase</fullName>
    </submittedName>
</protein>
<keyword evidence="2" id="KW-1185">Reference proteome</keyword>
<evidence type="ECO:0000313" key="2">
    <source>
        <dbReference type="Proteomes" id="UP000308600"/>
    </source>
</evidence>